<keyword evidence="2" id="KW-1185">Reference proteome</keyword>
<dbReference type="AlphaFoldDB" id="A0A5B7FV85"/>
<sequence length="307" mass="34422">MTAVSEESYTHLSHQLPTLLQEKKNESASSSSSPSSSFVAYTGTRLHLMRGSVPYIPCQVTLYDFIQSVKYHNKRPPTLDIIGRRHNLDHKHHHSPATTTTTTTHDDLFSVLINSNTNSNTSDIPISVFSTNTFHQHPKKTPADDNFSKTSKPLLESDLAGSTYDLRVTLVWAPCGSIMDHPTVREGKKVIKLHDLALAKVVPDVVVMGFGTWPLLMREYDDEIVPFSEIDVLFRPLIQTVTALAARTRVIFWSQSRRVNLWPVLSWDSRESTTNLTKQLPSVGLDRTRDITATSRSLYHGATQTPS</sequence>
<dbReference type="EMBL" id="VSRR010008796">
    <property type="protein sequence ID" value="MPC49317.1"/>
    <property type="molecule type" value="Genomic_DNA"/>
</dbReference>
<accession>A0A5B7FV85</accession>
<evidence type="ECO:0000313" key="2">
    <source>
        <dbReference type="Proteomes" id="UP000324222"/>
    </source>
</evidence>
<name>A0A5B7FV85_PORTR</name>
<reference evidence="1 2" key="1">
    <citation type="submission" date="2019-05" db="EMBL/GenBank/DDBJ databases">
        <title>Another draft genome of Portunus trituberculatus and its Hox gene families provides insights of decapod evolution.</title>
        <authorList>
            <person name="Jeong J.-H."/>
            <person name="Song I."/>
            <person name="Kim S."/>
            <person name="Choi T."/>
            <person name="Kim D."/>
            <person name="Ryu S."/>
            <person name="Kim W."/>
        </authorList>
    </citation>
    <scope>NUCLEOTIDE SEQUENCE [LARGE SCALE GENOMIC DNA]</scope>
    <source>
        <tissue evidence="1">Muscle</tissue>
    </source>
</reference>
<protein>
    <submittedName>
        <fullName evidence="1">Uncharacterized protein</fullName>
    </submittedName>
</protein>
<evidence type="ECO:0000313" key="1">
    <source>
        <dbReference type="EMBL" id="MPC49317.1"/>
    </source>
</evidence>
<comment type="caution">
    <text evidence="1">The sequence shown here is derived from an EMBL/GenBank/DDBJ whole genome shotgun (WGS) entry which is preliminary data.</text>
</comment>
<dbReference type="OrthoDB" id="6376692at2759"/>
<gene>
    <name evidence="1" type="ORF">E2C01_043115</name>
</gene>
<organism evidence="1 2">
    <name type="scientific">Portunus trituberculatus</name>
    <name type="common">Swimming crab</name>
    <name type="synonym">Neptunus trituberculatus</name>
    <dbReference type="NCBI Taxonomy" id="210409"/>
    <lineage>
        <taxon>Eukaryota</taxon>
        <taxon>Metazoa</taxon>
        <taxon>Ecdysozoa</taxon>
        <taxon>Arthropoda</taxon>
        <taxon>Crustacea</taxon>
        <taxon>Multicrustacea</taxon>
        <taxon>Malacostraca</taxon>
        <taxon>Eumalacostraca</taxon>
        <taxon>Eucarida</taxon>
        <taxon>Decapoda</taxon>
        <taxon>Pleocyemata</taxon>
        <taxon>Brachyura</taxon>
        <taxon>Eubrachyura</taxon>
        <taxon>Portunoidea</taxon>
        <taxon>Portunidae</taxon>
        <taxon>Portuninae</taxon>
        <taxon>Portunus</taxon>
    </lineage>
</organism>
<proteinExistence type="predicted"/>
<dbReference type="Proteomes" id="UP000324222">
    <property type="component" value="Unassembled WGS sequence"/>
</dbReference>